<dbReference type="InterPro" id="IPR042099">
    <property type="entry name" value="ANL_N_sf"/>
</dbReference>
<dbReference type="InterPro" id="IPR000873">
    <property type="entry name" value="AMP-dep_synth/lig_dom"/>
</dbReference>
<evidence type="ECO:0000259" key="4">
    <source>
        <dbReference type="Pfam" id="PF13193"/>
    </source>
</evidence>
<dbReference type="Gene3D" id="3.40.50.12780">
    <property type="entry name" value="N-terminal domain of ligase-like"/>
    <property type="match status" value="1"/>
</dbReference>
<organism evidence="5 6">
    <name type="scientific">Virgisporangium ochraceum</name>
    <dbReference type="NCBI Taxonomy" id="65505"/>
    <lineage>
        <taxon>Bacteria</taxon>
        <taxon>Bacillati</taxon>
        <taxon>Actinomycetota</taxon>
        <taxon>Actinomycetes</taxon>
        <taxon>Micromonosporales</taxon>
        <taxon>Micromonosporaceae</taxon>
        <taxon>Virgisporangium</taxon>
    </lineage>
</organism>
<dbReference type="Proteomes" id="UP000635606">
    <property type="component" value="Unassembled WGS sequence"/>
</dbReference>
<dbReference type="PANTHER" id="PTHR43767:SF11">
    <property type="entry name" value="MEDIUM-CHAIN-FATTY-ACID--COA LIGASE"/>
    <property type="match status" value="1"/>
</dbReference>
<dbReference type="NCBIfam" id="NF004837">
    <property type="entry name" value="PRK06187.1"/>
    <property type="match status" value="1"/>
</dbReference>
<feature type="domain" description="AMP-binding enzyme C-terminal" evidence="4">
    <location>
        <begin position="451"/>
        <end position="526"/>
    </location>
</feature>
<accession>A0A8J4EDC8</accession>
<evidence type="ECO:0000313" key="6">
    <source>
        <dbReference type="Proteomes" id="UP000635606"/>
    </source>
</evidence>
<dbReference type="GO" id="GO:0016877">
    <property type="term" value="F:ligase activity, forming carbon-sulfur bonds"/>
    <property type="evidence" value="ECO:0007669"/>
    <property type="project" value="UniProtKB-ARBA"/>
</dbReference>
<keyword evidence="2 5" id="KW-0436">Ligase</keyword>
<proteinExistence type="inferred from homology"/>
<comment type="caution">
    <text evidence="5">The sequence shown here is derived from an EMBL/GenBank/DDBJ whole genome shotgun (WGS) entry which is preliminary data.</text>
</comment>
<gene>
    <name evidence="5" type="ORF">Voc01_054860</name>
</gene>
<dbReference type="Pfam" id="PF13193">
    <property type="entry name" value="AMP-binding_C"/>
    <property type="match status" value="1"/>
</dbReference>
<evidence type="ECO:0000256" key="2">
    <source>
        <dbReference type="ARBA" id="ARBA00022598"/>
    </source>
</evidence>
<name>A0A8J4EDC8_9ACTN</name>
<evidence type="ECO:0000313" key="5">
    <source>
        <dbReference type="EMBL" id="GIJ70569.1"/>
    </source>
</evidence>
<evidence type="ECO:0000259" key="3">
    <source>
        <dbReference type="Pfam" id="PF00501"/>
    </source>
</evidence>
<dbReference type="InterPro" id="IPR025110">
    <property type="entry name" value="AMP-bd_C"/>
</dbReference>
<dbReference type="PANTHER" id="PTHR43767">
    <property type="entry name" value="LONG-CHAIN-FATTY-ACID--COA LIGASE"/>
    <property type="match status" value="1"/>
</dbReference>
<dbReference type="EMBL" id="BOPH01000081">
    <property type="protein sequence ID" value="GIJ70569.1"/>
    <property type="molecule type" value="Genomic_DNA"/>
</dbReference>
<dbReference type="AlphaFoldDB" id="A0A8J4EDC8"/>
<comment type="similarity">
    <text evidence="1">Belongs to the ATP-dependent AMP-binding enzyme family.</text>
</comment>
<dbReference type="InterPro" id="IPR020845">
    <property type="entry name" value="AMP-binding_CS"/>
</dbReference>
<reference evidence="5" key="1">
    <citation type="submission" date="2021-01" db="EMBL/GenBank/DDBJ databases">
        <title>Whole genome shotgun sequence of Virgisporangium ochraceum NBRC 16418.</title>
        <authorList>
            <person name="Komaki H."/>
            <person name="Tamura T."/>
        </authorList>
    </citation>
    <scope>NUCLEOTIDE SEQUENCE</scope>
    <source>
        <strain evidence="5">NBRC 16418</strain>
    </source>
</reference>
<dbReference type="SUPFAM" id="SSF56801">
    <property type="entry name" value="Acetyl-CoA synthetase-like"/>
    <property type="match status" value="1"/>
</dbReference>
<dbReference type="FunFam" id="3.30.300.30:FF:000008">
    <property type="entry name" value="2,3-dihydroxybenzoate-AMP ligase"/>
    <property type="match status" value="1"/>
</dbReference>
<dbReference type="PROSITE" id="PS00455">
    <property type="entry name" value="AMP_BINDING"/>
    <property type="match status" value="1"/>
</dbReference>
<sequence>MTHPMRGLMQDRPLTIPSMLSRVETTFGHKRVISGGAVETVSTWREVAPRVRRLARALDSLGVPANACVGTFAWNSQRHVELYLAIPSSGRILHTINHRLFHGQITFIVEDAADDVLFVDRTILPVVWPLVSTFRTVRYVVVMDDGGDMPLPEDPRILDYEELLAGQPDAPLDNPVGDENAAASLCYTSGTTGNPKGVLYSHRSVVLHSLLLLGADVFALSERDVVAPIVPMFHVNAWGLPYAAMQCGADLLLPGPTTTPEELVSLLSRHRATFSAAVATVWRDLVPVLKSHDLGSLRHIACGGGAVDDALSVAYEKALGIPLVNAWGMTETSPVVTTSRLGTHHAGLDGDGRRLLLGTPGPAVPLTEMRVVSDDGVEQPRDGRSPGELQVSGATIAGAYFGTDVGTDAFTADGWLRTGDVATIDEWGYLRIVDRTKDLVKSGGEWISSVELENAVMSDPRVKEAAVIGVRDPRWGERPVACVVPSTGADLTAEDVRAHLRDRVASWWIPERIELMTEIPKTATGKLSKQALRQRFVDQTSDSD</sequence>
<dbReference type="InterPro" id="IPR050237">
    <property type="entry name" value="ATP-dep_AMP-bd_enzyme"/>
</dbReference>
<dbReference type="Gene3D" id="3.30.300.30">
    <property type="match status" value="1"/>
</dbReference>
<dbReference type="InterPro" id="IPR045851">
    <property type="entry name" value="AMP-bd_C_sf"/>
</dbReference>
<dbReference type="CDD" id="cd12119">
    <property type="entry name" value="ttLC_FACS_AlkK_like"/>
    <property type="match status" value="1"/>
</dbReference>
<protein>
    <submittedName>
        <fullName evidence="5">Long-chain-fatty-acid--CoA ligase</fullName>
    </submittedName>
</protein>
<dbReference type="RefSeq" id="WP_239160529.1">
    <property type="nucleotide sequence ID" value="NZ_BOPH01000081.1"/>
</dbReference>
<keyword evidence="6" id="KW-1185">Reference proteome</keyword>
<evidence type="ECO:0000256" key="1">
    <source>
        <dbReference type="ARBA" id="ARBA00006432"/>
    </source>
</evidence>
<feature type="domain" description="AMP-dependent synthetase/ligase" evidence="3">
    <location>
        <begin position="40"/>
        <end position="401"/>
    </location>
</feature>
<dbReference type="Pfam" id="PF00501">
    <property type="entry name" value="AMP-binding"/>
    <property type="match status" value="1"/>
</dbReference>